<protein>
    <recommendedName>
        <fullName evidence="2">histidine kinase</fullName>
        <ecNumber evidence="2">2.7.13.3</ecNumber>
    </recommendedName>
</protein>
<evidence type="ECO:0000256" key="5">
    <source>
        <dbReference type="ARBA" id="ARBA00022777"/>
    </source>
</evidence>
<reference evidence="8 9" key="1">
    <citation type="submission" date="2023-03" db="EMBL/GenBank/DDBJ databases">
        <title>Host association and intracellularity evolved multiple times independently in the Rickettsiales.</title>
        <authorList>
            <person name="Castelli M."/>
            <person name="Nardi T."/>
            <person name="Gammuto L."/>
            <person name="Bellinzona G."/>
            <person name="Sabaneyeva E."/>
            <person name="Potekhin A."/>
            <person name="Serra V."/>
            <person name="Petroni G."/>
            <person name="Sassera D."/>
        </authorList>
    </citation>
    <scope>NUCLEOTIDE SEQUENCE [LARGE SCALE GENOMIC DNA]</scope>
    <source>
        <strain evidence="8 9">Sr 2-6</strain>
    </source>
</reference>
<evidence type="ECO:0000256" key="3">
    <source>
        <dbReference type="ARBA" id="ARBA00022553"/>
    </source>
</evidence>
<keyword evidence="5 8" id="KW-0418">Kinase</keyword>
<evidence type="ECO:0000256" key="4">
    <source>
        <dbReference type="ARBA" id="ARBA00022679"/>
    </source>
</evidence>
<dbReference type="PROSITE" id="PS50109">
    <property type="entry name" value="HIS_KIN"/>
    <property type="match status" value="1"/>
</dbReference>
<dbReference type="EC" id="2.7.13.3" evidence="2"/>
<dbReference type="EMBL" id="JARJFB010000244">
    <property type="protein sequence ID" value="MEA0971738.1"/>
    <property type="molecule type" value="Genomic_DNA"/>
</dbReference>
<evidence type="ECO:0000259" key="7">
    <source>
        <dbReference type="PROSITE" id="PS50109"/>
    </source>
</evidence>
<dbReference type="PANTHER" id="PTHR45453:SF1">
    <property type="entry name" value="PHOSPHATE REGULON SENSOR PROTEIN PHOR"/>
    <property type="match status" value="1"/>
</dbReference>
<evidence type="ECO:0000313" key="8">
    <source>
        <dbReference type="EMBL" id="MEA0971738.1"/>
    </source>
</evidence>
<keyword evidence="9" id="KW-1185">Reference proteome</keyword>
<dbReference type="Pfam" id="PF02518">
    <property type="entry name" value="HATPase_c"/>
    <property type="match status" value="1"/>
</dbReference>
<dbReference type="SUPFAM" id="SSF55874">
    <property type="entry name" value="ATPase domain of HSP90 chaperone/DNA topoisomerase II/histidine kinase"/>
    <property type="match status" value="1"/>
</dbReference>
<dbReference type="Proteomes" id="UP001291687">
    <property type="component" value="Unassembled WGS sequence"/>
</dbReference>
<feature type="domain" description="Histidine kinase" evidence="7">
    <location>
        <begin position="1"/>
        <end position="166"/>
    </location>
</feature>
<accession>A0ABU5NF29</accession>
<dbReference type="InterPro" id="IPR005467">
    <property type="entry name" value="His_kinase_dom"/>
</dbReference>
<organism evidence="8 9">
    <name type="scientific">Candidatus Megaera venefica</name>
    <dbReference type="NCBI Taxonomy" id="2055910"/>
    <lineage>
        <taxon>Bacteria</taxon>
        <taxon>Pseudomonadati</taxon>
        <taxon>Pseudomonadota</taxon>
        <taxon>Alphaproteobacteria</taxon>
        <taxon>Rickettsiales</taxon>
        <taxon>Rickettsiaceae</taxon>
        <taxon>Candidatus Megaera</taxon>
    </lineage>
</organism>
<dbReference type="InterPro" id="IPR003594">
    <property type="entry name" value="HATPase_dom"/>
</dbReference>
<name>A0ABU5NF29_9RICK</name>
<sequence length="166" mass="18416">MKPLVNSGGESFDGGTKKEVDLSELVYDRLDYCKKLYLNGKDLEFFTKIEDNIKVNCDEHYIKSTLDNLIINAIQYSKEGNITLELDKNSDSTAIFSIRDEGIAIPQAELYDIFFSFIVSSRTKTPAGGRGVGLALCKKAITTHGEEIWAESDGAKGSTFKFTLPI</sequence>
<dbReference type="InterPro" id="IPR036890">
    <property type="entry name" value="HATPase_C_sf"/>
</dbReference>
<comment type="catalytic activity">
    <reaction evidence="1">
        <text>ATP + protein L-histidine = ADP + protein N-phospho-L-histidine.</text>
        <dbReference type="EC" id="2.7.13.3"/>
    </reaction>
</comment>
<dbReference type="InterPro" id="IPR050351">
    <property type="entry name" value="BphY/WalK/GraS-like"/>
</dbReference>
<comment type="caution">
    <text evidence="8">The sequence shown here is derived from an EMBL/GenBank/DDBJ whole genome shotgun (WGS) entry which is preliminary data.</text>
</comment>
<dbReference type="GO" id="GO:0016301">
    <property type="term" value="F:kinase activity"/>
    <property type="evidence" value="ECO:0007669"/>
    <property type="project" value="UniProtKB-KW"/>
</dbReference>
<keyword evidence="3" id="KW-0597">Phosphoprotein</keyword>
<keyword evidence="6" id="KW-0902">Two-component regulatory system</keyword>
<dbReference type="PRINTS" id="PR00344">
    <property type="entry name" value="BCTRLSENSOR"/>
</dbReference>
<dbReference type="PANTHER" id="PTHR45453">
    <property type="entry name" value="PHOSPHATE REGULON SENSOR PROTEIN PHOR"/>
    <property type="match status" value="1"/>
</dbReference>
<dbReference type="SMART" id="SM00387">
    <property type="entry name" value="HATPase_c"/>
    <property type="match status" value="1"/>
</dbReference>
<proteinExistence type="predicted"/>
<keyword evidence="4" id="KW-0808">Transferase</keyword>
<dbReference type="RefSeq" id="WP_322777660.1">
    <property type="nucleotide sequence ID" value="NZ_JARJFB010000244.1"/>
</dbReference>
<evidence type="ECO:0000256" key="6">
    <source>
        <dbReference type="ARBA" id="ARBA00023012"/>
    </source>
</evidence>
<evidence type="ECO:0000256" key="1">
    <source>
        <dbReference type="ARBA" id="ARBA00000085"/>
    </source>
</evidence>
<dbReference type="Gene3D" id="3.30.565.10">
    <property type="entry name" value="Histidine kinase-like ATPase, C-terminal domain"/>
    <property type="match status" value="1"/>
</dbReference>
<dbReference type="InterPro" id="IPR004358">
    <property type="entry name" value="Sig_transdc_His_kin-like_C"/>
</dbReference>
<evidence type="ECO:0000256" key="2">
    <source>
        <dbReference type="ARBA" id="ARBA00012438"/>
    </source>
</evidence>
<gene>
    <name evidence="8" type="ORF">Megvenef_01725</name>
</gene>
<evidence type="ECO:0000313" key="9">
    <source>
        <dbReference type="Proteomes" id="UP001291687"/>
    </source>
</evidence>